<feature type="transmembrane region" description="Helical" evidence="1">
    <location>
        <begin position="6"/>
        <end position="25"/>
    </location>
</feature>
<sequence>MLAHQAVFISLIIVLFFVMMIIDEIGAPYCNEKKDCAPLAILHGANCVNHRCAP</sequence>
<keyword evidence="2" id="KW-1185">Reference proteome</keyword>
<organism evidence="2 3">
    <name type="scientific">Meloidogyne hapla</name>
    <name type="common">Root-knot nematode worm</name>
    <dbReference type="NCBI Taxonomy" id="6305"/>
    <lineage>
        <taxon>Eukaryota</taxon>
        <taxon>Metazoa</taxon>
        <taxon>Ecdysozoa</taxon>
        <taxon>Nematoda</taxon>
        <taxon>Chromadorea</taxon>
        <taxon>Rhabditida</taxon>
        <taxon>Tylenchina</taxon>
        <taxon>Tylenchomorpha</taxon>
        <taxon>Tylenchoidea</taxon>
        <taxon>Meloidogynidae</taxon>
        <taxon>Meloidogyninae</taxon>
        <taxon>Meloidogyne</taxon>
    </lineage>
</organism>
<protein>
    <submittedName>
        <fullName evidence="3">Nodule Cysteine-Rich (NCR) secreted peptide</fullName>
    </submittedName>
</protein>
<proteinExistence type="predicted"/>
<reference evidence="3" key="1">
    <citation type="submission" date="2016-11" db="UniProtKB">
        <authorList>
            <consortium name="WormBaseParasite"/>
        </authorList>
    </citation>
    <scope>IDENTIFICATION</scope>
</reference>
<keyword evidence="1" id="KW-0472">Membrane</keyword>
<dbReference type="AlphaFoldDB" id="A0A1I8B4H4"/>
<evidence type="ECO:0000313" key="3">
    <source>
        <dbReference type="WBParaSite" id="MhA1_Contig1311.frz3.gene15"/>
    </source>
</evidence>
<keyword evidence="1" id="KW-0812">Transmembrane</keyword>
<name>A0A1I8B4H4_MELHA</name>
<evidence type="ECO:0000256" key="1">
    <source>
        <dbReference type="SAM" id="Phobius"/>
    </source>
</evidence>
<evidence type="ECO:0000313" key="2">
    <source>
        <dbReference type="Proteomes" id="UP000095281"/>
    </source>
</evidence>
<dbReference type="WBParaSite" id="MhA1_Contig1311.frz3.gene15">
    <property type="protein sequence ID" value="MhA1_Contig1311.frz3.gene15"/>
    <property type="gene ID" value="MhA1_Contig1311.frz3.gene15"/>
</dbReference>
<accession>A0A1I8B4H4</accession>
<keyword evidence="1" id="KW-1133">Transmembrane helix</keyword>
<dbReference type="Proteomes" id="UP000095281">
    <property type="component" value="Unplaced"/>
</dbReference>